<keyword evidence="1" id="KW-1133">Transmembrane helix</keyword>
<evidence type="ECO:0000313" key="2">
    <source>
        <dbReference type="EMBL" id="ABU23969.1"/>
    </source>
</evidence>
<proteinExistence type="predicted"/>
<evidence type="ECO:0000313" key="3">
    <source>
        <dbReference type="Proteomes" id="UP000002535"/>
    </source>
</evidence>
<dbReference type="STRING" id="59920.PMN2A_2039"/>
<keyword evidence="3" id="KW-1185">Reference proteome</keyword>
<organism evidence="2 3">
    <name type="scientific">Prochlorococcus marinus (strain NATL2A)</name>
    <dbReference type="NCBI Taxonomy" id="59920"/>
    <lineage>
        <taxon>Bacteria</taxon>
        <taxon>Bacillati</taxon>
        <taxon>Cyanobacteriota</taxon>
        <taxon>Cyanophyceae</taxon>
        <taxon>Synechococcales</taxon>
        <taxon>Prochlorococcaceae</taxon>
        <taxon>Prochlorococcus</taxon>
    </lineage>
</organism>
<reference evidence="2 3" key="1">
    <citation type="journal article" date="2007" name="PLoS Genet.">
        <title>Patterns and implications of gene gain and loss in the evolution of Prochlorococcus.</title>
        <authorList>
            <person name="Kettler G.C."/>
            <person name="Martiny A.C."/>
            <person name="Huang K."/>
            <person name="Zucker J."/>
            <person name="Coleman M.L."/>
            <person name="Rodrigue S."/>
            <person name="Chen F."/>
            <person name="Lapidus A."/>
            <person name="Ferriera S."/>
            <person name="Johnson J."/>
            <person name="Steglich C."/>
            <person name="Church G.M."/>
            <person name="Richardson P."/>
            <person name="Chisholm S.W."/>
        </authorList>
    </citation>
    <scope>NUCLEOTIDE SEQUENCE [LARGE SCALE GENOMIC DNA]</scope>
    <source>
        <strain evidence="2 3">NATL2A</strain>
    </source>
</reference>
<evidence type="ECO:0000256" key="1">
    <source>
        <dbReference type="SAM" id="Phobius"/>
    </source>
</evidence>
<dbReference type="HOGENOM" id="CLU_203255_0_0_3"/>
<dbReference type="AlphaFoldDB" id="A7MDN1"/>
<dbReference type="PhylomeDB" id="A7MDN1"/>
<feature type="transmembrane region" description="Helical" evidence="1">
    <location>
        <begin position="36"/>
        <end position="56"/>
    </location>
</feature>
<feature type="transmembrane region" description="Helical" evidence="1">
    <location>
        <begin position="12"/>
        <end position="30"/>
    </location>
</feature>
<dbReference type="EMBL" id="CP000095">
    <property type="protein sequence ID" value="ABU23969.1"/>
    <property type="molecule type" value="Genomic_DNA"/>
</dbReference>
<dbReference type="KEGG" id="pmn:PMN2A_2039"/>
<keyword evidence="1" id="KW-0472">Membrane</keyword>
<keyword evidence="1" id="KW-0812">Transmembrane</keyword>
<gene>
    <name evidence="2" type="ordered locus">PMN2A_2039</name>
</gene>
<dbReference type="Proteomes" id="UP000002535">
    <property type="component" value="Chromosome"/>
</dbReference>
<name>A7MDN1_PROMT</name>
<protein>
    <submittedName>
        <fullName evidence="2">Uncharacterized protein</fullName>
    </submittedName>
</protein>
<sequence>MHFISPNSLSRLFAVMAVTVFEMMGFFAVLDPLIKGFIQVALVIGPLSLVGVILLLRKIEKDHPERIRWK</sequence>
<accession>A7MDN1</accession>